<feature type="region of interest" description="Disordered" evidence="1">
    <location>
        <begin position="192"/>
        <end position="242"/>
    </location>
</feature>
<gene>
    <name evidence="3" type="ORF">SAMN05660874_01789</name>
</gene>
<dbReference type="InterPro" id="IPR053779">
    <property type="entry name" value="GlpR"/>
</dbReference>
<evidence type="ECO:0000256" key="2">
    <source>
        <dbReference type="SAM" id="Phobius"/>
    </source>
</evidence>
<dbReference type="Proteomes" id="UP000198852">
    <property type="component" value="Unassembled WGS sequence"/>
</dbReference>
<keyword evidence="2" id="KW-0472">Membrane</keyword>
<dbReference type="RefSeq" id="WP_093415244.1">
    <property type="nucleotide sequence ID" value="NZ_FOZX01000002.1"/>
</dbReference>
<feature type="region of interest" description="Disordered" evidence="1">
    <location>
        <begin position="253"/>
        <end position="272"/>
    </location>
</feature>
<name>A0A1I6QSK5_9PSEU</name>
<feature type="compositionally biased region" description="Acidic residues" evidence="1">
    <location>
        <begin position="230"/>
        <end position="242"/>
    </location>
</feature>
<dbReference type="NCBIfam" id="NF045516">
    <property type="entry name" value="GlpR"/>
    <property type="match status" value="1"/>
</dbReference>
<protein>
    <submittedName>
        <fullName evidence="3">Uncharacterized protein</fullName>
    </submittedName>
</protein>
<keyword evidence="2" id="KW-1133">Transmembrane helix</keyword>
<organism evidence="3 4">
    <name type="scientific">Saccharopolyspora flava</name>
    <dbReference type="NCBI Taxonomy" id="95161"/>
    <lineage>
        <taxon>Bacteria</taxon>
        <taxon>Bacillati</taxon>
        <taxon>Actinomycetota</taxon>
        <taxon>Actinomycetes</taxon>
        <taxon>Pseudonocardiales</taxon>
        <taxon>Pseudonocardiaceae</taxon>
        <taxon>Saccharopolyspora</taxon>
    </lineage>
</organism>
<keyword evidence="4" id="KW-1185">Reference proteome</keyword>
<dbReference type="STRING" id="95161.SAMN05660874_01789"/>
<accession>A0A1I6QSK5</accession>
<proteinExistence type="predicted"/>
<keyword evidence="2" id="KW-0812">Transmembrane</keyword>
<dbReference type="EMBL" id="FOZX01000002">
    <property type="protein sequence ID" value="SFS55312.1"/>
    <property type="molecule type" value="Genomic_DNA"/>
</dbReference>
<sequence>MPSSLIFAALAAAWLVVLVPMFARRRQEVSKTTDSALAARVVRRGSDRRPARSEAATTDRVEVGMPEPGLDVDEQDVDETVEEHDEDWRPVNSEDVRAGRRYRPGRGGYDPEAAALVARAKYARRQRIVLTMLLLAVTTALLAALLWPVLWWGHALVDLSLVGYLTYLRRQVRIEEDIRARRLARINGERELDEQELDEAGHDERDDYRDEDYRDGDHRDRDYRDGDYRDDYDDYTGDPEFDELDEFVEDYEDEIEAERRPEPVSAQDRAADIRPVVPGVRVEIDDEDPVFDELDERTWEPYRRAAGE</sequence>
<feature type="compositionally biased region" description="Basic and acidic residues" evidence="1">
    <location>
        <begin position="44"/>
        <end position="62"/>
    </location>
</feature>
<evidence type="ECO:0000313" key="3">
    <source>
        <dbReference type="EMBL" id="SFS55312.1"/>
    </source>
</evidence>
<feature type="compositionally biased region" description="Basic and acidic residues" evidence="1">
    <location>
        <begin position="199"/>
        <end position="229"/>
    </location>
</feature>
<reference evidence="4" key="1">
    <citation type="submission" date="2016-10" db="EMBL/GenBank/DDBJ databases">
        <authorList>
            <person name="Varghese N."/>
            <person name="Submissions S."/>
        </authorList>
    </citation>
    <scope>NUCLEOTIDE SEQUENCE [LARGE SCALE GENOMIC DNA]</scope>
    <source>
        <strain evidence="4">DSM 44771</strain>
    </source>
</reference>
<feature type="transmembrane region" description="Helical" evidence="2">
    <location>
        <begin position="128"/>
        <end position="145"/>
    </location>
</feature>
<dbReference type="AlphaFoldDB" id="A0A1I6QSK5"/>
<feature type="region of interest" description="Disordered" evidence="1">
    <location>
        <begin position="43"/>
        <end position="72"/>
    </location>
</feature>
<evidence type="ECO:0000256" key="1">
    <source>
        <dbReference type="SAM" id="MobiDB-lite"/>
    </source>
</evidence>
<dbReference type="OrthoDB" id="3696421at2"/>
<feature type="transmembrane region" description="Helical" evidence="2">
    <location>
        <begin position="6"/>
        <end position="23"/>
    </location>
</feature>
<evidence type="ECO:0000313" key="4">
    <source>
        <dbReference type="Proteomes" id="UP000198852"/>
    </source>
</evidence>